<dbReference type="GO" id="GO:0016226">
    <property type="term" value="P:iron-sulfur cluster assembly"/>
    <property type="evidence" value="ECO:0007669"/>
    <property type="project" value="InterPro"/>
</dbReference>
<dbReference type="InterPro" id="IPR045595">
    <property type="entry name" value="SufBD_N"/>
</dbReference>
<dbReference type="EMBL" id="QGGL01000028">
    <property type="protein sequence ID" value="PWK05031.1"/>
    <property type="molecule type" value="Genomic_DNA"/>
</dbReference>
<dbReference type="Pfam" id="PF01458">
    <property type="entry name" value="SUFBD_core"/>
    <property type="match status" value="1"/>
</dbReference>
<dbReference type="RefSeq" id="WP_109691320.1">
    <property type="nucleotide sequence ID" value="NZ_QGGL01000028.1"/>
</dbReference>
<evidence type="ECO:0000259" key="2">
    <source>
        <dbReference type="Pfam" id="PF01458"/>
    </source>
</evidence>
<protein>
    <submittedName>
        <fullName evidence="4">Fe-S cluster assembly protein SufD</fullName>
    </submittedName>
</protein>
<dbReference type="Proteomes" id="UP000245634">
    <property type="component" value="Unassembled WGS sequence"/>
</dbReference>
<dbReference type="OrthoDB" id="9803529at2"/>
<reference evidence="4 5" key="1">
    <citation type="submission" date="2018-05" db="EMBL/GenBank/DDBJ databases">
        <title>Genomic Encyclopedia of Type Strains, Phase IV (KMG-IV): sequencing the most valuable type-strain genomes for metagenomic binning, comparative biology and taxonomic classification.</title>
        <authorList>
            <person name="Goeker M."/>
        </authorList>
    </citation>
    <scope>NUCLEOTIDE SEQUENCE [LARGE SCALE GENOMIC DNA]</scope>
    <source>
        <strain evidence="4 5">DSM 18773</strain>
    </source>
</reference>
<dbReference type="PANTHER" id="PTHR30508:SF1">
    <property type="entry name" value="UPF0051 PROTEIN ABCI8, CHLOROPLASTIC-RELATED"/>
    <property type="match status" value="1"/>
</dbReference>
<feature type="domain" description="SUF system FeS cluster assembly SufBD core" evidence="2">
    <location>
        <begin position="178"/>
        <end position="403"/>
    </location>
</feature>
<feature type="domain" description="SUF system FeS cluster assembly SufBD N-terminal" evidence="3">
    <location>
        <begin position="92"/>
        <end position="167"/>
    </location>
</feature>
<dbReference type="Pfam" id="PF19295">
    <property type="entry name" value="SufBD_N"/>
    <property type="match status" value="1"/>
</dbReference>
<dbReference type="PANTHER" id="PTHR30508">
    <property type="entry name" value="FES CLUSTER ASSEMBLY PROTEIN SUF"/>
    <property type="match status" value="1"/>
</dbReference>
<accession>A0A316D2K5</accession>
<organism evidence="4 5">
    <name type="scientific">Tumebacillus permanentifrigoris</name>
    <dbReference type="NCBI Taxonomy" id="378543"/>
    <lineage>
        <taxon>Bacteria</taxon>
        <taxon>Bacillati</taxon>
        <taxon>Bacillota</taxon>
        <taxon>Bacilli</taxon>
        <taxon>Bacillales</taxon>
        <taxon>Alicyclobacillaceae</taxon>
        <taxon>Tumebacillus</taxon>
    </lineage>
</organism>
<gene>
    <name evidence="4" type="ORF">C7459_1282</name>
</gene>
<dbReference type="InterPro" id="IPR055346">
    <property type="entry name" value="Fe-S_cluster_assembly_SufBD"/>
</dbReference>
<evidence type="ECO:0000313" key="4">
    <source>
        <dbReference type="EMBL" id="PWK05031.1"/>
    </source>
</evidence>
<evidence type="ECO:0000313" key="5">
    <source>
        <dbReference type="Proteomes" id="UP000245634"/>
    </source>
</evidence>
<dbReference type="SUPFAM" id="SSF101960">
    <property type="entry name" value="Stabilizer of iron transporter SufD"/>
    <property type="match status" value="1"/>
</dbReference>
<dbReference type="AlphaFoldDB" id="A0A316D2K5"/>
<dbReference type="InterPro" id="IPR037284">
    <property type="entry name" value="SUF_FeS_clus_asmbl_SufBD_sf"/>
</dbReference>
<name>A0A316D2K5_9BACL</name>
<evidence type="ECO:0000259" key="3">
    <source>
        <dbReference type="Pfam" id="PF19295"/>
    </source>
</evidence>
<dbReference type="InterPro" id="IPR000825">
    <property type="entry name" value="SUF_FeS_clus_asmbl_SufBD_core"/>
</dbReference>
<comment type="caution">
    <text evidence="4">The sequence shown here is derived from an EMBL/GenBank/DDBJ whole genome shotgun (WGS) entry which is preliminary data.</text>
</comment>
<keyword evidence="5" id="KW-1185">Reference proteome</keyword>
<sequence length="431" mass="47424">MTTDAVGKQLVQSLTTQRQEPSWLRELRTVALEAYERLPESDGLDLRKRTAGPFLPQDPDRACPERWEIMTPFQQGEKGRKKAEVSRLVYANEVKTTHFLDAEVAENGVIFADLSLAVRVFPSLVKPYLGQAVRVERDKWVALSGAIWNTGVFVYVPKNVKARLPLQAWWQRTIGGGQMHPRLLIVAEAGSEVTVIAGEVSKLTEPGFSVFVGEVFAQPGAQVRLAFLQEHDAQMTRTALIRSKLARDAKVHVLVHERGSGVGQVDVVAALEGDRSEARLDGLVLGAGNLQLDLSLHAEHLGRHTGSRLRTRTVLTEQARVTCRAVAPCEKGAVGAHSTQEEQAILLSATAQVHPIPMQIGNEEGESSDHAVSVGALSQEQLFYLMARGLKEAQARKLLLKSFLSPMLEQTPMALSHEVLIEKWLDRKGGK</sequence>
<comment type="similarity">
    <text evidence="1">Belongs to the iron-sulfur cluster assembly SufBD family.</text>
</comment>
<proteinExistence type="inferred from homology"/>
<evidence type="ECO:0000256" key="1">
    <source>
        <dbReference type="ARBA" id="ARBA00043967"/>
    </source>
</evidence>